<dbReference type="EMBL" id="CP015584">
    <property type="protein sequence ID" value="APT60035.1"/>
    <property type="molecule type" value="Genomic_DNA"/>
</dbReference>
<protein>
    <submittedName>
        <fullName evidence="2">Uncharacterized protein</fullName>
    </submittedName>
</protein>
<proteinExistence type="predicted"/>
<reference evidence="2 3" key="1">
    <citation type="submission" date="2016-05" db="EMBL/GenBank/DDBJ databases">
        <title>Complete Genome and Methylome Analysis of Psychrotrophic Bacterial Isolates from Antarctic Lake Untersee.</title>
        <authorList>
            <person name="Fomenkov A."/>
            <person name="Akimov V.N."/>
            <person name="Vasilyeva L.V."/>
            <person name="Andersen D."/>
            <person name="Vincze T."/>
            <person name="Roberts R.J."/>
        </authorList>
    </citation>
    <scope>NUCLEOTIDE SEQUENCE [LARGE SCALE GENOMIC DNA]</scope>
    <source>
        <strain evidence="2 3">U14-5</strain>
    </source>
</reference>
<evidence type="ECO:0000256" key="1">
    <source>
        <dbReference type="SAM" id="MobiDB-lite"/>
    </source>
</evidence>
<feature type="region of interest" description="Disordered" evidence="1">
    <location>
        <begin position="1"/>
        <end position="28"/>
    </location>
</feature>
<dbReference type="KEGG" id="rgi:RGI145_22380"/>
<feature type="compositionally biased region" description="Low complexity" evidence="1">
    <location>
        <begin position="1"/>
        <end position="20"/>
    </location>
</feature>
<organism evidence="2 3">
    <name type="scientific">Roseomonas gilardii</name>
    <dbReference type="NCBI Taxonomy" id="257708"/>
    <lineage>
        <taxon>Bacteria</taxon>
        <taxon>Pseudomonadati</taxon>
        <taxon>Pseudomonadota</taxon>
        <taxon>Alphaproteobacteria</taxon>
        <taxon>Acetobacterales</taxon>
        <taxon>Roseomonadaceae</taxon>
        <taxon>Roseomonas</taxon>
    </lineage>
</organism>
<name>A0A1L7AMM7_9PROT</name>
<gene>
    <name evidence="2" type="ORF">RGI145_22380</name>
</gene>
<dbReference type="Proteomes" id="UP000185494">
    <property type="component" value="Chromosome 2"/>
</dbReference>
<dbReference type="AlphaFoldDB" id="A0A1L7AMM7"/>
<evidence type="ECO:0000313" key="2">
    <source>
        <dbReference type="EMBL" id="APT60035.1"/>
    </source>
</evidence>
<sequence>MHVDAAMEAAATAAALATPPAQSPPWHEPAAQWLDREADSIDNAACGSTVGGAVLRRAASRIRALARSEKGEG</sequence>
<evidence type="ECO:0000313" key="3">
    <source>
        <dbReference type="Proteomes" id="UP000185494"/>
    </source>
</evidence>
<accession>A0A1L7AMM7</accession>